<keyword evidence="3" id="KW-1185">Reference proteome</keyword>
<dbReference type="AlphaFoldDB" id="A0A2K2U8Q3"/>
<dbReference type="OrthoDB" id="9813301at2"/>
<dbReference type="Pfam" id="PF04294">
    <property type="entry name" value="VanW"/>
    <property type="match status" value="1"/>
</dbReference>
<protein>
    <recommendedName>
        <fullName evidence="4">Vanomycin resistance protein VanB</fullName>
    </recommendedName>
</protein>
<feature type="transmembrane region" description="Helical" evidence="1">
    <location>
        <begin position="21"/>
        <end position="43"/>
    </location>
</feature>
<keyword evidence="1" id="KW-0812">Transmembrane</keyword>
<name>A0A2K2U8Q3_9ACTN</name>
<evidence type="ECO:0008006" key="4">
    <source>
        <dbReference type="Google" id="ProtNLM"/>
    </source>
</evidence>
<accession>A0A2K2U8Q3</accession>
<keyword evidence="1" id="KW-1133">Transmembrane helix</keyword>
<dbReference type="InterPro" id="IPR007391">
    <property type="entry name" value="Vancomycin_resist_VanW"/>
</dbReference>
<dbReference type="Proteomes" id="UP000236197">
    <property type="component" value="Unassembled WGS sequence"/>
</dbReference>
<dbReference type="PANTHER" id="PTHR35788">
    <property type="entry name" value="EXPORTED PROTEIN-RELATED"/>
    <property type="match status" value="1"/>
</dbReference>
<dbReference type="EMBL" id="PPEK01000030">
    <property type="protein sequence ID" value="PNV66705.1"/>
    <property type="molecule type" value="Genomic_DNA"/>
</dbReference>
<dbReference type="PANTHER" id="PTHR35788:SF1">
    <property type="entry name" value="EXPORTED PROTEIN"/>
    <property type="match status" value="1"/>
</dbReference>
<dbReference type="InterPro" id="IPR052913">
    <property type="entry name" value="Glycopeptide_resist_protein"/>
</dbReference>
<comment type="caution">
    <text evidence="2">The sequence shown here is derived from an EMBL/GenBank/DDBJ whole genome shotgun (WGS) entry which is preliminary data.</text>
</comment>
<evidence type="ECO:0000313" key="3">
    <source>
        <dbReference type="Proteomes" id="UP000236197"/>
    </source>
</evidence>
<sequence length="290" mass="30884">MAAAHRREADRPRAKLRTAPDYAVVAVCGVLVAACMVLTTSAMPAEVQMPPEEAAPASQPEPQAQQADVAEGEVIGSYQAISQSTNADRAENLRLAAGAIDGVVIQPGETFSFNDHVGDVEQDSRYRAAPVIVGGETVEGAGGGICQVSTALYIAALKADLEIVERHPHSIASDYAPVGLDATLVYGTMDLRIKNASEDPMRIKAMAVGQTVEVSIIGQPLETGTTIDATSKVVDQYVDDDGDLHYVAESYRVYYLDGVVQYRDLMHTDTYFIPQPSTVVLSEGSVDPSK</sequence>
<organism evidence="2 3">
    <name type="scientific">Enteroscipio rubneri</name>
    <dbReference type="NCBI Taxonomy" id="2070686"/>
    <lineage>
        <taxon>Bacteria</taxon>
        <taxon>Bacillati</taxon>
        <taxon>Actinomycetota</taxon>
        <taxon>Coriobacteriia</taxon>
        <taxon>Eggerthellales</taxon>
        <taxon>Eggerthellaceae</taxon>
        <taxon>Enteroscipio</taxon>
    </lineage>
</organism>
<evidence type="ECO:0000313" key="2">
    <source>
        <dbReference type="EMBL" id="PNV66705.1"/>
    </source>
</evidence>
<gene>
    <name evidence="2" type="ORF">C2L71_11760</name>
</gene>
<keyword evidence="1" id="KW-0472">Membrane</keyword>
<dbReference type="RefSeq" id="WP_103265949.1">
    <property type="nucleotide sequence ID" value="NZ_CABMLE010000030.1"/>
</dbReference>
<proteinExistence type="predicted"/>
<evidence type="ECO:0000256" key="1">
    <source>
        <dbReference type="SAM" id="Phobius"/>
    </source>
</evidence>
<dbReference type="PROSITE" id="PS51257">
    <property type="entry name" value="PROKAR_LIPOPROTEIN"/>
    <property type="match status" value="1"/>
</dbReference>
<reference evidence="3" key="1">
    <citation type="submission" date="2018-01" db="EMBL/GenBank/DDBJ databases">
        <title>Rubneribacter badeniensis gen. nov., sp. nov., and Colonibacter rubneri, gen. nov., sp. nov., WGS of new members of the Eggerthellaceae.</title>
        <authorList>
            <person name="Danylec N."/>
            <person name="Stoll D.A."/>
            <person name="Doetsch A."/>
            <person name="Kulling S.E."/>
            <person name="Huch M."/>
        </authorList>
    </citation>
    <scope>NUCLEOTIDE SEQUENCE [LARGE SCALE GENOMIC DNA]</scope>
    <source>
        <strain evidence="3">ResAG-96</strain>
    </source>
</reference>